<dbReference type="InterPro" id="IPR009057">
    <property type="entry name" value="Homeodomain-like_sf"/>
</dbReference>
<dbReference type="Gene3D" id="1.10.10.60">
    <property type="entry name" value="Homeodomain-like"/>
    <property type="match status" value="1"/>
</dbReference>
<name>A0A1M7Z708_9BACT</name>
<feature type="domain" description="HTH araC/xylS-type" evidence="4">
    <location>
        <begin position="75"/>
        <end position="175"/>
    </location>
</feature>
<dbReference type="Pfam" id="PF12833">
    <property type="entry name" value="HTH_18"/>
    <property type="match status" value="1"/>
</dbReference>
<sequence>MEIRIKNMVCQRCVSAVSELFEKHQIPVQRIELGAVWTENSLSTDQKSRLAGELKDLGFELLEDQSAKIISQIKDLIILEIQNNDSKRTENFSTLIAQNLHHDYSSLSRLFSTVEGITIEKFITKQKIEKVKELISYGELSFSEISDLMEYSSVAYLSSQFKKETGMTPSEFKKLNSKPRTFLDKV</sequence>
<dbReference type="PANTHER" id="PTHR43280:SF28">
    <property type="entry name" value="HTH-TYPE TRANSCRIPTIONAL ACTIVATOR RHAS"/>
    <property type="match status" value="1"/>
</dbReference>
<dbReference type="EMBL" id="FRXN01000001">
    <property type="protein sequence ID" value="SHO60446.1"/>
    <property type="molecule type" value="Genomic_DNA"/>
</dbReference>
<dbReference type="Proteomes" id="UP000184609">
    <property type="component" value="Unassembled WGS sequence"/>
</dbReference>
<reference evidence="6" key="1">
    <citation type="submission" date="2016-12" db="EMBL/GenBank/DDBJ databases">
        <authorList>
            <person name="Varghese N."/>
            <person name="Submissions S."/>
        </authorList>
    </citation>
    <scope>NUCLEOTIDE SEQUENCE [LARGE SCALE GENOMIC DNA]</scope>
    <source>
        <strain evidence="6">DSM 25035</strain>
    </source>
</reference>
<evidence type="ECO:0000259" key="4">
    <source>
        <dbReference type="PROSITE" id="PS01124"/>
    </source>
</evidence>
<evidence type="ECO:0000256" key="1">
    <source>
        <dbReference type="ARBA" id="ARBA00023015"/>
    </source>
</evidence>
<dbReference type="SMART" id="SM00342">
    <property type="entry name" value="HTH_ARAC"/>
    <property type="match status" value="1"/>
</dbReference>
<gene>
    <name evidence="5" type="ORF">SAMN04488108_0801</name>
</gene>
<accession>A0A1M7Z708</accession>
<dbReference type="PROSITE" id="PS01124">
    <property type="entry name" value="HTH_ARAC_FAMILY_2"/>
    <property type="match status" value="1"/>
</dbReference>
<dbReference type="GO" id="GO:0003700">
    <property type="term" value="F:DNA-binding transcription factor activity"/>
    <property type="evidence" value="ECO:0007669"/>
    <property type="project" value="InterPro"/>
</dbReference>
<evidence type="ECO:0000256" key="3">
    <source>
        <dbReference type="ARBA" id="ARBA00023163"/>
    </source>
</evidence>
<keyword evidence="6" id="KW-1185">Reference proteome</keyword>
<dbReference type="InterPro" id="IPR018060">
    <property type="entry name" value="HTH_AraC"/>
</dbReference>
<dbReference type="GO" id="GO:0043565">
    <property type="term" value="F:sequence-specific DNA binding"/>
    <property type="evidence" value="ECO:0007669"/>
    <property type="project" value="InterPro"/>
</dbReference>
<dbReference type="PANTHER" id="PTHR43280">
    <property type="entry name" value="ARAC-FAMILY TRANSCRIPTIONAL REGULATOR"/>
    <property type="match status" value="1"/>
</dbReference>
<evidence type="ECO:0000313" key="5">
    <source>
        <dbReference type="EMBL" id="SHO60446.1"/>
    </source>
</evidence>
<organism evidence="5 6">
    <name type="scientific">Algoriphagus zhangzhouensis</name>
    <dbReference type="NCBI Taxonomy" id="1073327"/>
    <lineage>
        <taxon>Bacteria</taxon>
        <taxon>Pseudomonadati</taxon>
        <taxon>Bacteroidota</taxon>
        <taxon>Cytophagia</taxon>
        <taxon>Cytophagales</taxon>
        <taxon>Cyclobacteriaceae</taxon>
        <taxon>Algoriphagus</taxon>
    </lineage>
</organism>
<evidence type="ECO:0000313" key="6">
    <source>
        <dbReference type="Proteomes" id="UP000184609"/>
    </source>
</evidence>
<dbReference type="SUPFAM" id="SSF46689">
    <property type="entry name" value="Homeodomain-like"/>
    <property type="match status" value="1"/>
</dbReference>
<keyword evidence="1" id="KW-0805">Transcription regulation</keyword>
<protein>
    <submittedName>
        <fullName evidence="5">Transcriptional regulator, AraC family</fullName>
    </submittedName>
</protein>
<keyword evidence="3" id="KW-0804">Transcription</keyword>
<evidence type="ECO:0000256" key="2">
    <source>
        <dbReference type="ARBA" id="ARBA00023125"/>
    </source>
</evidence>
<dbReference type="RefSeq" id="WP_073570432.1">
    <property type="nucleotide sequence ID" value="NZ_FRXN01000001.1"/>
</dbReference>
<keyword evidence="2" id="KW-0238">DNA-binding</keyword>
<dbReference type="STRING" id="1073327.SAMN04488108_0801"/>
<dbReference type="AlphaFoldDB" id="A0A1M7Z708"/>
<dbReference type="OrthoDB" id="952277at2"/>
<proteinExistence type="predicted"/>